<dbReference type="SUPFAM" id="SSF52499">
    <property type="entry name" value="Isochorismatase-like hydrolases"/>
    <property type="match status" value="1"/>
</dbReference>
<dbReference type="Gene3D" id="3.40.50.850">
    <property type="entry name" value="Isochorismatase-like"/>
    <property type="match status" value="1"/>
</dbReference>
<name>A0A2R4WEW4_9HYPH</name>
<dbReference type="PANTHER" id="PTHR43540:SF6">
    <property type="entry name" value="ISOCHORISMATASE-LIKE DOMAIN-CONTAINING PROTEIN"/>
    <property type="match status" value="1"/>
</dbReference>
<dbReference type="EMBL" id="CP028843">
    <property type="protein sequence ID" value="AWB20081.1"/>
    <property type="molecule type" value="Genomic_DNA"/>
</dbReference>
<proteinExistence type="predicted"/>
<dbReference type="KEGG" id="mee:DA075_03290"/>
<organism evidence="3 4">
    <name type="scientific">Methylobacterium currus</name>
    <dbReference type="NCBI Taxonomy" id="2051553"/>
    <lineage>
        <taxon>Bacteria</taxon>
        <taxon>Pseudomonadati</taxon>
        <taxon>Pseudomonadota</taxon>
        <taxon>Alphaproteobacteria</taxon>
        <taxon>Hyphomicrobiales</taxon>
        <taxon>Methylobacteriaceae</taxon>
        <taxon>Methylobacterium</taxon>
    </lineage>
</organism>
<evidence type="ECO:0000256" key="1">
    <source>
        <dbReference type="ARBA" id="ARBA00022801"/>
    </source>
</evidence>
<dbReference type="InterPro" id="IPR036380">
    <property type="entry name" value="Isochorismatase-like_sf"/>
</dbReference>
<dbReference type="Proteomes" id="UP000244755">
    <property type="component" value="Chromosome 1"/>
</dbReference>
<keyword evidence="4" id="KW-1185">Reference proteome</keyword>
<sequence>MPDTALLVIDVQDSFRQRPYWDEADLPRFLDRTQGLIDGAVARNVPVLQVFHVEDQGPFSLASGHVRTLEPLRLTPDAVFHKRRHSALVGSGLEVWLNQNGIRRLIVSGIRTEQCCETTTRHASDIGYGVDYVAEATLTFAMTDAAGRRWSADEIRARTELVLAGRFARIATVEEALASPVSRLAA</sequence>
<accession>A0A2R4WEW4</accession>
<keyword evidence="1 3" id="KW-0378">Hydrolase</keyword>
<evidence type="ECO:0000313" key="3">
    <source>
        <dbReference type="EMBL" id="AWB20081.1"/>
    </source>
</evidence>
<dbReference type="InterPro" id="IPR000868">
    <property type="entry name" value="Isochorismatase-like_dom"/>
</dbReference>
<dbReference type="AlphaFoldDB" id="A0A2R4WEW4"/>
<dbReference type="Pfam" id="PF00857">
    <property type="entry name" value="Isochorismatase"/>
    <property type="match status" value="1"/>
</dbReference>
<evidence type="ECO:0000259" key="2">
    <source>
        <dbReference type="Pfam" id="PF00857"/>
    </source>
</evidence>
<dbReference type="GO" id="GO:0016787">
    <property type="term" value="F:hydrolase activity"/>
    <property type="evidence" value="ECO:0007669"/>
    <property type="project" value="UniProtKB-KW"/>
</dbReference>
<reference evidence="3 4" key="1">
    <citation type="submission" date="2018-04" db="EMBL/GenBank/DDBJ databases">
        <title>Methylobacterium sp. PR1016A genome.</title>
        <authorList>
            <person name="Park W."/>
        </authorList>
    </citation>
    <scope>NUCLEOTIDE SEQUENCE [LARGE SCALE GENOMIC DNA]</scope>
    <source>
        <strain evidence="3 4">PR1016A</strain>
    </source>
</reference>
<protein>
    <submittedName>
        <fullName evidence="3">Hydrolase</fullName>
    </submittedName>
</protein>
<dbReference type="OrthoDB" id="9794942at2"/>
<evidence type="ECO:0000313" key="4">
    <source>
        <dbReference type="Proteomes" id="UP000244755"/>
    </source>
</evidence>
<dbReference type="RefSeq" id="WP_099951996.1">
    <property type="nucleotide sequence ID" value="NZ_CP028843.1"/>
</dbReference>
<feature type="domain" description="Isochorismatase-like" evidence="2">
    <location>
        <begin position="4"/>
        <end position="142"/>
    </location>
</feature>
<dbReference type="PANTHER" id="PTHR43540">
    <property type="entry name" value="PEROXYUREIDOACRYLATE/UREIDOACRYLATE AMIDOHYDROLASE-RELATED"/>
    <property type="match status" value="1"/>
</dbReference>
<gene>
    <name evidence="3" type="ORF">DA075_03290</name>
</gene>
<dbReference type="InterPro" id="IPR050272">
    <property type="entry name" value="Isochorismatase-like_hydrls"/>
</dbReference>